<keyword evidence="3" id="KW-1185">Reference proteome</keyword>
<evidence type="ECO:0000256" key="1">
    <source>
        <dbReference type="SAM" id="Phobius"/>
    </source>
</evidence>
<dbReference type="KEGG" id="ahel:Q31a_06070"/>
<evidence type="ECO:0000313" key="3">
    <source>
        <dbReference type="Proteomes" id="UP000318017"/>
    </source>
</evidence>
<reference evidence="2 3" key="1">
    <citation type="submission" date="2019-02" db="EMBL/GenBank/DDBJ databases">
        <title>Deep-cultivation of Planctomycetes and their phenomic and genomic characterization uncovers novel biology.</title>
        <authorList>
            <person name="Wiegand S."/>
            <person name="Jogler M."/>
            <person name="Boedeker C."/>
            <person name="Pinto D."/>
            <person name="Vollmers J."/>
            <person name="Rivas-Marin E."/>
            <person name="Kohn T."/>
            <person name="Peeters S.H."/>
            <person name="Heuer A."/>
            <person name="Rast P."/>
            <person name="Oberbeckmann S."/>
            <person name="Bunk B."/>
            <person name="Jeske O."/>
            <person name="Meyerdierks A."/>
            <person name="Storesund J.E."/>
            <person name="Kallscheuer N."/>
            <person name="Luecker S."/>
            <person name="Lage O.M."/>
            <person name="Pohl T."/>
            <person name="Merkel B.J."/>
            <person name="Hornburger P."/>
            <person name="Mueller R.-W."/>
            <person name="Bruemmer F."/>
            <person name="Labrenz M."/>
            <person name="Spormann A.M."/>
            <person name="Op den Camp H."/>
            <person name="Overmann J."/>
            <person name="Amann R."/>
            <person name="Jetten M.S.M."/>
            <person name="Mascher T."/>
            <person name="Medema M.H."/>
            <person name="Devos D.P."/>
            <person name="Kaster A.-K."/>
            <person name="Ovreas L."/>
            <person name="Rohde M."/>
            <person name="Galperin M.Y."/>
            <person name="Jogler C."/>
        </authorList>
    </citation>
    <scope>NUCLEOTIDE SEQUENCE [LARGE SCALE GENOMIC DNA]</scope>
    <source>
        <strain evidence="2 3">Q31a</strain>
    </source>
</reference>
<protein>
    <recommendedName>
        <fullName evidence="4">SAF domain-containing protein</fullName>
    </recommendedName>
</protein>
<keyword evidence="1" id="KW-1133">Transmembrane helix</keyword>
<dbReference type="EMBL" id="CP036298">
    <property type="protein sequence ID" value="QDV22323.1"/>
    <property type="molecule type" value="Genomic_DNA"/>
</dbReference>
<sequence length="229" mass="24625">MNDLIKVFLAVALGLAAAGINWLYLAGQSRPTSYIAIAQPLKRGAKIEADSLMAIPIPGDEEKLRKTLIPYAKRSILLGQRTSRIYASGDIFFASDLSPIVEKEQWEVIGPFELISVGERFKQSGDAMNQTASTQGNTVTIAVNADFDEQASRLLNVVAQERGSRGEADTAEIIAVQVVPPNSIASHPNLQGRSATANVVYQTVSLDGIANVPSVLLEGDFIRFVMPGL</sequence>
<keyword evidence="1" id="KW-0472">Membrane</keyword>
<accession>A0A518G145</accession>
<organism evidence="2 3">
    <name type="scientific">Aureliella helgolandensis</name>
    <dbReference type="NCBI Taxonomy" id="2527968"/>
    <lineage>
        <taxon>Bacteria</taxon>
        <taxon>Pseudomonadati</taxon>
        <taxon>Planctomycetota</taxon>
        <taxon>Planctomycetia</taxon>
        <taxon>Pirellulales</taxon>
        <taxon>Pirellulaceae</taxon>
        <taxon>Aureliella</taxon>
    </lineage>
</organism>
<feature type="transmembrane region" description="Helical" evidence="1">
    <location>
        <begin position="7"/>
        <end position="25"/>
    </location>
</feature>
<dbReference type="RefSeq" id="WP_145073701.1">
    <property type="nucleotide sequence ID" value="NZ_CP036298.1"/>
</dbReference>
<dbReference type="Proteomes" id="UP000318017">
    <property type="component" value="Chromosome"/>
</dbReference>
<dbReference type="OrthoDB" id="9875569at2"/>
<gene>
    <name evidence="2" type="ORF">Q31a_06070</name>
</gene>
<evidence type="ECO:0008006" key="4">
    <source>
        <dbReference type="Google" id="ProtNLM"/>
    </source>
</evidence>
<dbReference type="AlphaFoldDB" id="A0A518G145"/>
<keyword evidence="1" id="KW-0812">Transmembrane</keyword>
<name>A0A518G145_9BACT</name>
<proteinExistence type="predicted"/>
<evidence type="ECO:0000313" key="2">
    <source>
        <dbReference type="EMBL" id="QDV22323.1"/>
    </source>
</evidence>